<dbReference type="AlphaFoldDB" id="A0A1U9ZZA2"/>
<gene>
    <name evidence="1" type="ORF">BKM31_19055</name>
</gene>
<proteinExistence type="predicted"/>
<dbReference type="EMBL" id="CP017717">
    <property type="protein sequence ID" value="AQZ63281.1"/>
    <property type="molecule type" value="Genomic_DNA"/>
</dbReference>
<evidence type="ECO:0000313" key="1">
    <source>
        <dbReference type="EMBL" id="AQZ63281.1"/>
    </source>
</evidence>
<keyword evidence="2" id="KW-1185">Reference proteome</keyword>
<accession>A0A1U9ZZA2</accession>
<sequence length="318" mass="35525">MSFSPARFEQTSGFERYVLDELAPALNVTPGLQIVDYRDGDRRRPRIHAIASAMPATAVAYVNGGSVTQLDVTPMIFGIAWKILDLVADEILGHKASGDPHTIESKCKSARTGNGLARPRPFLNEPHLWKRYMHLYANTVDLRHSLVHRELVHHPHGRIEATSTINAPRPPTVMTRDELQYFFRAVQGLAQALIRQWISTRERDNLLFLLDQLGRHHGLGSLPGREITRSILVLARPEILPSGKLQYHAQATLTYVRSMWPTGAVDLLLQLPDGTILGGDLEDAPANDPASIRGDLPPRWLATRPAKEWAVWDAFGSR</sequence>
<evidence type="ECO:0000313" key="2">
    <source>
        <dbReference type="Proteomes" id="UP000190797"/>
    </source>
</evidence>
<dbReference type="KEGG" id="noa:BKM31_19055"/>
<name>A0A1U9ZZA2_9ACTN</name>
<protein>
    <submittedName>
        <fullName evidence="1">Uncharacterized protein</fullName>
    </submittedName>
</protein>
<reference evidence="2" key="1">
    <citation type="journal article" date="2017" name="Med. Chem. Commun.">
        <title>Nonomuraea sp. ATCC 55076 harbours the largest actinomycete chromosome to date and the kistamicin biosynthetic gene cluster.</title>
        <authorList>
            <person name="Nazari B."/>
            <person name="Forneris C.C."/>
            <person name="Gibson M.I."/>
            <person name="Moon K."/>
            <person name="Schramma K.R."/>
            <person name="Seyedsayamdost M.R."/>
        </authorList>
    </citation>
    <scope>NUCLEOTIDE SEQUENCE [LARGE SCALE GENOMIC DNA]</scope>
    <source>
        <strain evidence="2">ATCC 55076</strain>
    </source>
</reference>
<dbReference type="Proteomes" id="UP000190797">
    <property type="component" value="Chromosome"/>
</dbReference>
<organism evidence="1 2">
    <name type="scientific">[Actinomadura] parvosata subsp. kistnae</name>
    <dbReference type="NCBI Taxonomy" id="1909395"/>
    <lineage>
        <taxon>Bacteria</taxon>
        <taxon>Bacillati</taxon>
        <taxon>Actinomycetota</taxon>
        <taxon>Actinomycetes</taxon>
        <taxon>Streptosporangiales</taxon>
        <taxon>Streptosporangiaceae</taxon>
        <taxon>Nonomuraea</taxon>
    </lineage>
</organism>